<keyword evidence="3" id="KW-0949">S-adenosyl-L-methionine</keyword>
<protein>
    <submittedName>
        <fullName evidence="5 6">Methyltransferase</fullName>
    </submittedName>
    <submittedName>
        <fullName evidence="7">Release factor glutamine methyltransferase</fullName>
    </submittedName>
</protein>
<dbReference type="EMBL" id="PYWX01000017">
    <property type="protein sequence ID" value="PTC30431.1"/>
    <property type="molecule type" value="Genomic_DNA"/>
</dbReference>
<name>A0A1H5NS42_9PSED</name>
<dbReference type="EMBL" id="VZPQ01000001">
    <property type="protein sequence ID" value="KAB0570285.1"/>
    <property type="molecule type" value="Genomic_DNA"/>
</dbReference>
<dbReference type="PANTHER" id="PTHR45875:SF1">
    <property type="entry name" value="METHYLTRANSFERASE N6AMT1"/>
    <property type="match status" value="1"/>
</dbReference>
<evidence type="ECO:0000313" key="10">
    <source>
        <dbReference type="Proteomes" id="UP000423257"/>
    </source>
</evidence>
<evidence type="ECO:0000313" key="6">
    <source>
        <dbReference type="EMBL" id="PTC30431.1"/>
    </source>
</evidence>
<feature type="domain" description="Methyltransferase small" evidence="4">
    <location>
        <begin position="38"/>
        <end position="144"/>
    </location>
</feature>
<dbReference type="GO" id="GO:0008276">
    <property type="term" value="F:protein methyltransferase activity"/>
    <property type="evidence" value="ECO:0007669"/>
    <property type="project" value="TreeGrafter"/>
</dbReference>
<evidence type="ECO:0000256" key="1">
    <source>
        <dbReference type="ARBA" id="ARBA00022603"/>
    </source>
</evidence>
<dbReference type="EMBL" id="FNUA01000002">
    <property type="protein sequence ID" value="SEF03671.1"/>
    <property type="molecule type" value="Genomic_DNA"/>
</dbReference>
<reference evidence="5 10" key="3">
    <citation type="submission" date="2019-09" db="EMBL/GenBank/DDBJ databases">
        <title>Draft genome sequences of 48 bacterial type strains from the CCUG.</title>
        <authorList>
            <person name="Tunovic T."/>
            <person name="Pineiro-Iglesias B."/>
            <person name="Unosson C."/>
            <person name="Inganas E."/>
            <person name="Ohlen M."/>
            <person name="Cardew S."/>
            <person name="Jensie-Markopoulos S."/>
            <person name="Salva-Serra F."/>
            <person name="Jaen-Luchoro D."/>
            <person name="Karlsson R."/>
            <person name="Svensson-Stadler L."/>
            <person name="Chun J."/>
            <person name="Moore E."/>
        </authorList>
    </citation>
    <scope>NUCLEOTIDE SEQUENCE [LARGE SCALE GENOMIC DNA]</scope>
    <source>
        <strain evidence="5 10">CCUG 51524</strain>
    </source>
</reference>
<accession>A0A1H5NS42</accession>
<reference evidence="7 8" key="1">
    <citation type="submission" date="2016-10" db="EMBL/GenBank/DDBJ databases">
        <authorList>
            <person name="de Groot N.N."/>
        </authorList>
    </citation>
    <scope>NUCLEOTIDE SEQUENCE [LARGE SCALE GENOMIC DNA]</scope>
    <source>
        <strain evidence="7 8">BS3265</strain>
    </source>
</reference>
<dbReference type="SUPFAM" id="SSF53335">
    <property type="entry name" value="S-adenosyl-L-methionine-dependent methyltransferases"/>
    <property type="match status" value="1"/>
</dbReference>
<keyword evidence="1 7" id="KW-0489">Methyltransferase</keyword>
<keyword evidence="2 7" id="KW-0808">Transferase</keyword>
<evidence type="ECO:0000256" key="2">
    <source>
        <dbReference type="ARBA" id="ARBA00022679"/>
    </source>
</evidence>
<dbReference type="AlphaFoldDB" id="A0A1H5NS42"/>
<dbReference type="Pfam" id="PF05175">
    <property type="entry name" value="MTS"/>
    <property type="match status" value="1"/>
</dbReference>
<dbReference type="Proteomes" id="UP000240476">
    <property type="component" value="Unassembled WGS sequence"/>
</dbReference>
<evidence type="ECO:0000256" key="3">
    <source>
        <dbReference type="ARBA" id="ARBA00022691"/>
    </source>
</evidence>
<dbReference type="InterPro" id="IPR007848">
    <property type="entry name" value="Small_mtfrase_dom"/>
</dbReference>
<reference evidence="6 9" key="2">
    <citation type="submission" date="2018-03" db="EMBL/GenBank/DDBJ databases">
        <title>Draft genome sequence of the type strain of Pseudomonas palleroniana LMG 23076, isolated from rice in Cameroon.</title>
        <authorList>
            <person name="Tambong J.T."/>
        </authorList>
    </citation>
    <scope>NUCLEOTIDE SEQUENCE [LARGE SCALE GENOMIC DNA]</scope>
    <source>
        <strain evidence="6 9">LMG 23076</strain>
    </source>
</reference>
<dbReference type="Proteomes" id="UP000423257">
    <property type="component" value="Unassembled WGS sequence"/>
</dbReference>
<evidence type="ECO:0000313" key="7">
    <source>
        <dbReference type="EMBL" id="SEF03671.1"/>
    </source>
</evidence>
<evidence type="ECO:0000313" key="9">
    <source>
        <dbReference type="Proteomes" id="UP000240476"/>
    </source>
</evidence>
<dbReference type="RefSeq" id="WP_090370532.1">
    <property type="nucleotide sequence ID" value="NZ_FNUA01000002.1"/>
</dbReference>
<dbReference type="GO" id="GO:0008757">
    <property type="term" value="F:S-adenosylmethionine-dependent methyltransferase activity"/>
    <property type="evidence" value="ECO:0007669"/>
    <property type="project" value="TreeGrafter"/>
</dbReference>
<keyword evidence="9" id="KW-1185">Reference proteome</keyword>
<evidence type="ECO:0000313" key="5">
    <source>
        <dbReference type="EMBL" id="KAB0570285.1"/>
    </source>
</evidence>
<dbReference type="InterPro" id="IPR052190">
    <property type="entry name" value="Euk-Arch_PrmC-MTase"/>
</dbReference>
<dbReference type="CDD" id="cd02440">
    <property type="entry name" value="AdoMet_MTases"/>
    <property type="match status" value="1"/>
</dbReference>
<dbReference type="GO" id="GO:0032259">
    <property type="term" value="P:methylation"/>
    <property type="evidence" value="ECO:0007669"/>
    <property type="project" value="UniProtKB-KW"/>
</dbReference>
<proteinExistence type="predicted"/>
<dbReference type="Proteomes" id="UP000199129">
    <property type="component" value="Unassembled WGS sequence"/>
</dbReference>
<organism evidence="7 8">
    <name type="scientific">Pseudomonas palleroniana</name>
    <dbReference type="NCBI Taxonomy" id="191390"/>
    <lineage>
        <taxon>Bacteria</taxon>
        <taxon>Pseudomonadati</taxon>
        <taxon>Pseudomonadota</taxon>
        <taxon>Gammaproteobacteria</taxon>
        <taxon>Pseudomonadales</taxon>
        <taxon>Pseudomonadaceae</taxon>
        <taxon>Pseudomonas</taxon>
    </lineage>
</organism>
<evidence type="ECO:0000259" key="4">
    <source>
        <dbReference type="Pfam" id="PF05175"/>
    </source>
</evidence>
<gene>
    <name evidence="6" type="ORF">C9383_06055</name>
    <name evidence="5" type="ORF">F7R03_03950</name>
    <name evidence="7" type="ORF">SAMN04490198_4559</name>
</gene>
<dbReference type="PANTHER" id="PTHR45875">
    <property type="entry name" value="METHYLTRANSFERASE N6AMT1"/>
    <property type="match status" value="1"/>
</dbReference>
<dbReference type="InterPro" id="IPR029063">
    <property type="entry name" value="SAM-dependent_MTases_sf"/>
</dbReference>
<dbReference type="GO" id="GO:0035657">
    <property type="term" value="C:eRF1 methyltransferase complex"/>
    <property type="evidence" value="ECO:0007669"/>
    <property type="project" value="TreeGrafter"/>
</dbReference>
<sequence>MQGLIDHGVAGLHHLNKGHIDCMDSNYKIYFGLGQHLTLINTPEVFKVSVAGIKLGNYLTHTLAPDIPNRSFLDIGTGSGVHALLIRALGGHDIIATDISEKSIDQARLHEHINFNQAKISFLVSDLFNNIAGRKFHTIVFNPPGWRTPSPSLLQRLKAIELPGEIPIESMFYGEQVITRFLEDLPQYLEPTGKAIVGLNSLVGIRDVLSRYNQRHNGAPPLVYKLAERHTLPLLYYSANWKACRKHLTKEFEHWSSQDLATYCIDHNGNIYWSYEIIEFSLRTI</sequence>
<evidence type="ECO:0000313" key="8">
    <source>
        <dbReference type="Proteomes" id="UP000199129"/>
    </source>
</evidence>
<dbReference type="Gene3D" id="3.40.50.150">
    <property type="entry name" value="Vaccinia Virus protein VP39"/>
    <property type="match status" value="1"/>
</dbReference>